<sequence length="103" mass="11386">MKTTEAGSKKNVIAISRTGIAATFEHGHTEHVKVAVTTGDSSRDEKWLRGSSGNEQFFDWVREIVRLAFCMTENKSHGQTFEGVELTLHAPVFAHGTTHGFLL</sequence>
<name>A0A0D6L636_9BILA</name>
<organism evidence="1 2">
    <name type="scientific">Ancylostoma ceylanicum</name>
    <dbReference type="NCBI Taxonomy" id="53326"/>
    <lineage>
        <taxon>Eukaryota</taxon>
        <taxon>Metazoa</taxon>
        <taxon>Ecdysozoa</taxon>
        <taxon>Nematoda</taxon>
        <taxon>Chromadorea</taxon>
        <taxon>Rhabditida</taxon>
        <taxon>Rhabditina</taxon>
        <taxon>Rhabditomorpha</taxon>
        <taxon>Strongyloidea</taxon>
        <taxon>Ancylostomatidae</taxon>
        <taxon>Ancylostomatinae</taxon>
        <taxon>Ancylostoma</taxon>
    </lineage>
</organism>
<protein>
    <submittedName>
        <fullName evidence="1">Uncharacterized protein</fullName>
    </submittedName>
</protein>
<dbReference type="EMBL" id="KE125795">
    <property type="protein sequence ID" value="EPB67055.1"/>
    <property type="molecule type" value="Genomic_DNA"/>
</dbReference>
<dbReference type="AlphaFoldDB" id="A0A0D6L636"/>
<proteinExistence type="predicted"/>
<accession>A0A0D6L636</accession>
<evidence type="ECO:0000313" key="1">
    <source>
        <dbReference type="EMBL" id="EPB67055.1"/>
    </source>
</evidence>
<keyword evidence="2" id="KW-1185">Reference proteome</keyword>
<reference evidence="1 2" key="1">
    <citation type="submission" date="2013-05" db="EMBL/GenBank/DDBJ databases">
        <title>Draft genome of the parasitic nematode Anyclostoma ceylanicum.</title>
        <authorList>
            <person name="Mitreva M."/>
        </authorList>
    </citation>
    <scope>NUCLEOTIDE SEQUENCE [LARGE SCALE GENOMIC DNA]</scope>
</reference>
<dbReference type="Proteomes" id="UP000054495">
    <property type="component" value="Unassembled WGS sequence"/>
</dbReference>
<gene>
    <name evidence="1" type="ORF">ANCCEY_13853</name>
</gene>
<evidence type="ECO:0000313" key="2">
    <source>
        <dbReference type="Proteomes" id="UP000054495"/>
    </source>
</evidence>